<proteinExistence type="predicted"/>
<organism evidence="1 2">
    <name type="scientific">Trichonephila clavipes</name>
    <name type="common">Golden silk orbweaver</name>
    <name type="synonym">Nephila clavipes</name>
    <dbReference type="NCBI Taxonomy" id="2585209"/>
    <lineage>
        <taxon>Eukaryota</taxon>
        <taxon>Metazoa</taxon>
        <taxon>Ecdysozoa</taxon>
        <taxon>Arthropoda</taxon>
        <taxon>Chelicerata</taxon>
        <taxon>Arachnida</taxon>
        <taxon>Araneae</taxon>
        <taxon>Araneomorphae</taxon>
        <taxon>Entelegynae</taxon>
        <taxon>Araneoidea</taxon>
        <taxon>Nephilidae</taxon>
        <taxon>Trichonephila</taxon>
    </lineage>
</organism>
<dbReference type="Proteomes" id="UP000887159">
    <property type="component" value="Unassembled WGS sequence"/>
</dbReference>
<evidence type="ECO:0000313" key="2">
    <source>
        <dbReference type="Proteomes" id="UP000887159"/>
    </source>
</evidence>
<sequence length="118" mass="13896">MSEGRFVQGNFRSERMRGLYRSRQNNRLRMMLVLVHIDITPPHTPLSVFWRIDERTIPYSWRALKRAMVNSVQSSKFQDRRLESDGTMCSNSHPNDTKVGGKVRSGYLAFRTRMRGLY</sequence>
<evidence type="ECO:0000313" key="1">
    <source>
        <dbReference type="EMBL" id="GFY10935.1"/>
    </source>
</evidence>
<keyword evidence="2" id="KW-1185">Reference proteome</keyword>
<name>A0A8X6SGT6_TRICX</name>
<dbReference type="AlphaFoldDB" id="A0A8X6SGT6"/>
<gene>
    <name evidence="1" type="primary">NCL1_15097</name>
    <name evidence="1" type="ORF">TNCV_1124571</name>
</gene>
<protein>
    <submittedName>
        <fullName evidence="1">Uncharacterized protein</fullName>
    </submittedName>
</protein>
<comment type="caution">
    <text evidence="1">The sequence shown here is derived from an EMBL/GenBank/DDBJ whole genome shotgun (WGS) entry which is preliminary data.</text>
</comment>
<dbReference type="EMBL" id="BMAU01021301">
    <property type="protein sequence ID" value="GFY10935.1"/>
    <property type="molecule type" value="Genomic_DNA"/>
</dbReference>
<accession>A0A8X6SGT6</accession>
<reference evidence="1" key="1">
    <citation type="submission" date="2020-08" db="EMBL/GenBank/DDBJ databases">
        <title>Multicomponent nature underlies the extraordinary mechanical properties of spider dragline silk.</title>
        <authorList>
            <person name="Kono N."/>
            <person name="Nakamura H."/>
            <person name="Mori M."/>
            <person name="Yoshida Y."/>
            <person name="Ohtoshi R."/>
            <person name="Malay A.D."/>
            <person name="Moran D.A.P."/>
            <person name="Tomita M."/>
            <person name="Numata K."/>
            <person name="Arakawa K."/>
        </authorList>
    </citation>
    <scope>NUCLEOTIDE SEQUENCE</scope>
</reference>